<feature type="region of interest" description="Disordered" evidence="1">
    <location>
        <begin position="24"/>
        <end position="52"/>
    </location>
</feature>
<dbReference type="Proteomes" id="UP001372338">
    <property type="component" value="Unassembled WGS sequence"/>
</dbReference>
<protein>
    <submittedName>
        <fullName evidence="2">Uncharacterized protein</fullName>
    </submittedName>
</protein>
<evidence type="ECO:0000313" key="2">
    <source>
        <dbReference type="EMBL" id="KAK7273308.1"/>
    </source>
</evidence>
<gene>
    <name evidence="2" type="ORF">RIF29_14357</name>
</gene>
<evidence type="ECO:0000313" key="3">
    <source>
        <dbReference type="Proteomes" id="UP001372338"/>
    </source>
</evidence>
<reference evidence="2 3" key="1">
    <citation type="submission" date="2024-01" db="EMBL/GenBank/DDBJ databases">
        <title>The genomes of 5 underutilized Papilionoideae crops provide insights into root nodulation and disease resistanc.</title>
        <authorList>
            <person name="Yuan L."/>
        </authorList>
    </citation>
    <scope>NUCLEOTIDE SEQUENCE [LARGE SCALE GENOMIC DNA]</scope>
    <source>
        <strain evidence="2">ZHUSHIDOU_FW_LH</strain>
        <tissue evidence="2">Leaf</tissue>
    </source>
</reference>
<evidence type="ECO:0000256" key="1">
    <source>
        <dbReference type="SAM" id="MobiDB-lite"/>
    </source>
</evidence>
<name>A0AAN9IA82_CROPI</name>
<dbReference type="EMBL" id="JAYWIO010000003">
    <property type="protein sequence ID" value="KAK7273308.1"/>
    <property type="molecule type" value="Genomic_DNA"/>
</dbReference>
<dbReference type="AlphaFoldDB" id="A0AAN9IA82"/>
<organism evidence="2 3">
    <name type="scientific">Crotalaria pallida</name>
    <name type="common">Smooth rattlebox</name>
    <name type="synonym">Crotalaria striata</name>
    <dbReference type="NCBI Taxonomy" id="3830"/>
    <lineage>
        <taxon>Eukaryota</taxon>
        <taxon>Viridiplantae</taxon>
        <taxon>Streptophyta</taxon>
        <taxon>Embryophyta</taxon>
        <taxon>Tracheophyta</taxon>
        <taxon>Spermatophyta</taxon>
        <taxon>Magnoliopsida</taxon>
        <taxon>eudicotyledons</taxon>
        <taxon>Gunneridae</taxon>
        <taxon>Pentapetalae</taxon>
        <taxon>rosids</taxon>
        <taxon>fabids</taxon>
        <taxon>Fabales</taxon>
        <taxon>Fabaceae</taxon>
        <taxon>Papilionoideae</taxon>
        <taxon>50 kb inversion clade</taxon>
        <taxon>genistoids sensu lato</taxon>
        <taxon>core genistoids</taxon>
        <taxon>Crotalarieae</taxon>
        <taxon>Crotalaria</taxon>
    </lineage>
</organism>
<feature type="region of interest" description="Disordered" evidence="1">
    <location>
        <begin position="66"/>
        <end position="97"/>
    </location>
</feature>
<proteinExistence type="predicted"/>
<keyword evidence="3" id="KW-1185">Reference proteome</keyword>
<comment type="caution">
    <text evidence="2">The sequence shown here is derived from an EMBL/GenBank/DDBJ whole genome shotgun (WGS) entry which is preliminary data.</text>
</comment>
<sequence length="142" mass="14885">MGGSIADGKVSGLEETLVDLSTPCLKGKSNVGDVTGQDKGSDQRWADGKQVSGTMVGVEAAAGKSYKNSMNSGGIDPNAINDNEQGADGKVSESEEALVDLSSMIQPDEKLGGIPLDLSQYEDLRDCMLECNLVDLKAKEMD</sequence>
<accession>A0AAN9IA82</accession>